<evidence type="ECO:0000313" key="1">
    <source>
        <dbReference type="EMBL" id="AXY78095.1"/>
    </source>
</evidence>
<organism evidence="1 2">
    <name type="scientific">Paraflavitalea soli</name>
    <dbReference type="NCBI Taxonomy" id="2315862"/>
    <lineage>
        <taxon>Bacteria</taxon>
        <taxon>Pseudomonadati</taxon>
        <taxon>Bacteroidota</taxon>
        <taxon>Chitinophagia</taxon>
        <taxon>Chitinophagales</taxon>
        <taxon>Chitinophagaceae</taxon>
        <taxon>Paraflavitalea</taxon>
    </lineage>
</organism>
<dbReference type="KEGG" id="pseg:D3H65_30690"/>
<keyword evidence="2" id="KW-1185">Reference proteome</keyword>
<proteinExistence type="predicted"/>
<dbReference type="EMBL" id="CP032157">
    <property type="protein sequence ID" value="AXY78095.1"/>
    <property type="molecule type" value="Genomic_DNA"/>
</dbReference>
<sequence>MRFSKPKQFWAWFQRNKESYEQLRTASSAETIYHMREMTMHLNAYGRYINAEIYWQSDKGREATVLVFTTYARPRDFRKVGRLVACAPQIPGWRFLELDPPRPIDFFLEEDYGHLNFDPFNLWFLPPDPVTALDKYNLDLYIDNYADLTPDHENAARAVVYNLLGEKVYGLKLRRIDLARVCDLPKEYRGDLVNLQQIPEYVQLQDTADYYIDQTGNLKKYRPNT</sequence>
<evidence type="ECO:0000313" key="2">
    <source>
        <dbReference type="Proteomes" id="UP000263900"/>
    </source>
</evidence>
<reference evidence="1 2" key="1">
    <citation type="submission" date="2018-09" db="EMBL/GenBank/DDBJ databases">
        <title>Genome sequencing of strain 6GH32-13.</title>
        <authorList>
            <person name="Weon H.-Y."/>
            <person name="Heo J."/>
            <person name="Kwon S.-W."/>
        </authorList>
    </citation>
    <scope>NUCLEOTIDE SEQUENCE [LARGE SCALE GENOMIC DNA]</scope>
    <source>
        <strain evidence="1 2">5GH32-13</strain>
    </source>
</reference>
<dbReference type="OrthoDB" id="1339084at2"/>
<dbReference type="AlphaFoldDB" id="A0A3B7N207"/>
<dbReference type="Proteomes" id="UP000263900">
    <property type="component" value="Chromosome"/>
</dbReference>
<gene>
    <name evidence="1" type="ORF">D3H65_30690</name>
</gene>
<accession>A0A3B7N207</accession>
<name>A0A3B7N207_9BACT</name>
<protein>
    <submittedName>
        <fullName evidence="1">Uncharacterized protein</fullName>
    </submittedName>
</protein>
<dbReference type="RefSeq" id="WP_119053968.1">
    <property type="nucleotide sequence ID" value="NZ_CP032157.1"/>
</dbReference>